<dbReference type="Proteomes" id="UP000785679">
    <property type="component" value="Unassembled WGS sequence"/>
</dbReference>
<accession>A0A8J8T8K1</accession>
<sequence>MLVCIIDGYVVRSLSVRYLCFYVKESPCYPECFTMKLFNVTSNTRITFSVYSIPLNLKRYHRLLNPKFQSNQSNVAVAQKQQET</sequence>
<proteinExistence type="predicted"/>
<dbReference type="AlphaFoldDB" id="A0A8J8T8K1"/>
<evidence type="ECO:0000313" key="2">
    <source>
        <dbReference type="Proteomes" id="UP000785679"/>
    </source>
</evidence>
<reference evidence="1" key="1">
    <citation type="submission" date="2019-06" db="EMBL/GenBank/DDBJ databases">
        <authorList>
            <person name="Zheng W."/>
        </authorList>
    </citation>
    <scope>NUCLEOTIDE SEQUENCE</scope>
    <source>
        <strain evidence="1">QDHG01</strain>
    </source>
</reference>
<organism evidence="1 2">
    <name type="scientific">Halteria grandinella</name>
    <dbReference type="NCBI Taxonomy" id="5974"/>
    <lineage>
        <taxon>Eukaryota</taxon>
        <taxon>Sar</taxon>
        <taxon>Alveolata</taxon>
        <taxon>Ciliophora</taxon>
        <taxon>Intramacronucleata</taxon>
        <taxon>Spirotrichea</taxon>
        <taxon>Stichotrichia</taxon>
        <taxon>Sporadotrichida</taxon>
        <taxon>Halteriidae</taxon>
        <taxon>Halteria</taxon>
    </lineage>
</organism>
<keyword evidence="2" id="KW-1185">Reference proteome</keyword>
<name>A0A8J8T8K1_HALGN</name>
<gene>
    <name evidence="1" type="ORF">FGO68_gene17169</name>
</gene>
<evidence type="ECO:0000313" key="1">
    <source>
        <dbReference type="EMBL" id="TNV85293.1"/>
    </source>
</evidence>
<dbReference type="EMBL" id="RRYP01001951">
    <property type="protein sequence ID" value="TNV85293.1"/>
    <property type="molecule type" value="Genomic_DNA"/>
</dbReference>
<comment type="caution">
    <text evidence="1">The sequence shown here is derived from an EMBL/GenBank/DDBJ whole genome shotgun (WGS) entry which is preliminary data.</text>
</comment>
<protein>
    <submittedName>
        <fullName evidence="1">Uncharacterized protein</fullName>
    </submittedName>
</protein>